<feature type="binding site" evidence="14">
    <location>
        <position position="864"/>
    </location>
    <ligand>
        <name>ATP</name>
        <dbReference type="ChEBI" id="CHEBI:30616"/>
    </ligand>
</feature>
<feature type="domain" description="P-type ATPase C-terminal" evidence="20">
    <location>
        <begin position="1150"/>
        <end position="1407"/>
    </location>
</feature>
<dbReference type="Pfam" id="PF16212">
    <property type="entry name" value="PhoLip_ATPase_C"/>
    <property type="match status" value="1"/>
</dbReference>
<dbReference type="GO" id="GO:0045332">
    <property type="term" value="P:phospholipid translocation"/>
    <property type="evidence" value="ECO:0007669"/>
    <property type="project" value="TreeGrafter"/>
</dbReference>
<dbReference type="SUPFAM" id="SSF56784">
    <property type="entry name" value="HAD-like"/>
    <property type="match status" value="1"/>
</dbReference>
<feature type="binding site" evidence="14">
    <location>
        <position position="562"/>
    </location>
    <ligand>
        <name>ATP</name>
        <dbReference type="ChEBI" id="CHEBI:30616"/>
    </ligand>
</feature>
<feature type="compositionally biased region" description="Basic residues" evidence="18">
    <location>
        <begin position="934"/>
        <end position="950"/>
    </location>
</feature>
<evidence type="ECO:0000256" key="3">
    <source>
        <dbReference type="ARBA" id="ARBA00022448"/>
    </source>
</evidence>
<comment type="similarity">
    <text evidence="2 16">Belongs to the cation transport ATPase (P-type) (TC 3.A.3) family. Type IV subfamily.</text>
</comment>
<organism evidence="21 22">
    <name type="scientific">Phytophthora fragariae</name>
    <dbReference type="NCBI Taxonomy" id="53985"/>
    <lineage>
        <taxon>Eukaryota</taxon>
        <taxon>Sar</taxon>
        <taxon>Stramenopiles</taxon>
        <taxon>Oomycota</taxon>
        <taxon>Peronosporomycetes</taxon>
        <taxon>Peronosporales</taxon>
        <taxon>Peronosporaceae</taxon>
        <taxon>Phytophthora</taxon>
    </lineage>
</organism>
<evidence type="ECO:0000256" key="7">
    <source>
        <dbReference type="ARBA" id="ARBA00022840"/>
    </source>
</evidence>
<dbReference type="EC" id="7.6.2.1" evidence="16"/>
<dbReference type="InterPro" id="IPR023298">
    <property type="entry name" value="ATPase_P-typ_TM_dom_sf"/>
</dbReference>
<dbReference type="InterPro" id="IPR023214">
    <property type="entry name" value="HAD_sf"/>
</dbReference>
<evidence type="ECO:0000256" key="4">
    <source>
        <dbReference type="ARBA" id="ARBA00022692"/>
    </source>
</evidence>
<dbReference type="InterPro" id="IPR023299">
    <property type="entry name" value="ATPase_P-typ_cyto_dom_N"/>
</dbReference>
<feature type="binding site" evidence="15">
    <location>
        <position position="562"/>
    </location>
    <ligand>
        <name>Mg(2+)</name>
        <dbReference type="ChEBI" id="CHEBI:18420"/>
    </ligand>
</feature>
<dbReference type="InterPro" id="IPR036412">
    <property type="entry name" value="HAD-like_sf"/>
</dbReference>
<feature type="region of interest" description="Disordered" evidence="18">
    <location>
        <begin position="1"/>
        <end position="24"/>
    </location>
</feature>
<feature type="compositionally biased region" description="Basic and acidic residues" evidence="18">
    <location>
        <begin position="906"/>
        <end position="915"/>
    </location>
</feature>
<feature type="transmembrane region" description="Helical" evidence="16">
    <location>
        <begin position="1373"/>
        <end position="1393"/>
    </location>
</feature>
<evidence type="ECO:0000256" key="12">
    <source>
        <dbReference type="ARBA" id="ARBA00034036"/>
    </source>
</evidence>
<keyword evidence="9 16" id="KW-1278">Translocase</keyword>
<dbReference type="NCBIfam" id="TIGR01652">
    <property type="entry name" value="ATPase-Plipid"/>
    <property type="match status" value="1"/>
</dbReference>
<evidence type="ECO:0000256" key="11">
    <source>
        <dbReference type="ARBA" id="ARBA00023136"/>
    </source>
</evidence>
<name>A0A6A3MAG5_9STRA</name>
<dbReference type="PRINTS" id="PR00119">
    <property type="entry name" value="CATATPASE"/>
</dbReference>
<dbReference type="Proteomes" id="UP000460718">
    <property type="component" value="Unassembled WGS sequence"/>
</dbReference>
<feature type="binding site" evidence="15">
    <location>
        <position position="1128"/>
    </location>
    <ligand>
        <name>Mg(2+)</name>
        <dbReference type="ChEBI" id="CHEBI:18420"/>
    </ligand>
</feature>
<keyword evidence="7 14" id="KW-0067">ATP-binding</keyword>
<dbReference type="InterPro" id="IPR001757">
    <property type="entry name" value="P_typ_ATPase"/>
</dbReference>
<feature type="transmembrane region" description="Helical" evidence="16">
    <location>
        <begin position="1333"/>
        <end position="1353"/>
    </location>
</feature>
<dbReference type="PROSITE" id="PS00154">
    <property type="entry name" value="ATPASE_E1_E2"/>
    <property type="match status" value="1"/>
</dbReference>
<feature type="binding site" evidence="14">
    <location>
        <position position="1097"/>
    </location>
    <ligand>
        <name>ATP</name>
        <dbReference type="ChEBI" id="CHEBI:30616"/>
    </ligand>
</feature>
<evidence type="ECO:0000256" key="18">
    <source>
        <dbReference type="SAM" id="MobiDB-lite"/>
    </source>
</evidence>
<protein>
    <recommendedName>
        <fullName evidence="16">Phospholipid-transporting ATPase</fullName>
        <ecNumber evidence="16">7.6.2.1</ecNumber>
    </recommendedName>
</protein>
<dbReference type="SUPFAM" id="SSF81665">
    <property type="entry name" value="Calcium ATPase, transmembrane domain M"/>
    <property type="match status" value="1"/>
</dbReference>
<keyword evidence="8 15" id="KW-0460">Magnesium</keyword>
<dbReference type="Pfam" id="PF16209">
    <property type="entry name" value="PhoLip_ATPase_N"/>
    <property type="match status" value="1"/>
</dbReference>
<keyword evidence="3" id="KW-0813">Transport</keyword>
<reference evidence="21 22" key="1">
    <citation type="submission" date="2018-09" db="EMBL/GenBank/DDBJ databases">
        <title>Genomic investigation of the strawberry pathogen Phytophthora fragariae indicates pathogenicity is determined by transcriptional variation in three key races.</title>
        <authorList>
            <person name="Adams T.M."/>
            <person name="Armitage A.D."/>
            <person name="Sobczyk M.K."/>
            <person name="Bates H.J."/>
            <person name="Dunwell J.M."/>
            <person name="Nellist C.F."/>
            <person name="Harrison R.J."/>
        </authorList>
    </citation>
    <scope>NUCLEOTIDE SEQUENCE [LARGE SCALE GENOMIC DNA]</scope>
    <source>
        <strain evidence="21 22">SCRP245</strain>
    </source>
</reference>
<dbReference type="InterPro" id="IPR032631">
    <property type="entry name" value="P-type_ATPase_N"/>
</dbReference>
<comment type="subcellular location">
    <subcellularLocation>
        <location evidence="1">Endomembrane system</location>
        <topology evidence="1">Multi-pass membrane protein</topology>
    </subcellularLocation>
    <subcellularLocation>
        <location evidence="16">Membrane</location>
        <topology evidence="16">Multi-pass membrane protein</topology>
    </subcellularLocation>
</comment>
<dbReference type="GO" id="GO:0012505">
    <property type="term" value="C:endomembrane system"/>
    <property type="evidence" value="ECO:0007669"/>
    <property type="project" value="UniProtKB-SubCell"/>
</dbReference>
<evidence type="ECO:0000256" key="15">
    <source>
        <dbReference type="PIRSR" id="PIRSR606539-3"/>
    </source>
</evidence>
<dbReference type="InterPro" id="IPR018303">
    <property type="entry name" value="ATPase_P-typ_P_site"/>
</dbReference>
<dbReference type="Gene3D" id="3.40.1110.10">
    <property type="entry name" value="Calcium-transporting ATPase, cytoplasmic domain N"/>
    <property type="match status" value="1"/>
</dbReference>
<dbReference type="Pfam" id="PF13246">
    <property type="entry name" value="Cation_ATPase"/>
    <property type="match status" value="1"/>
</dbReference>
<evidence type="ECO:0000256" key="16">
    <source>
        <dbReference type="RuleBase" id="RU362033"/>
    </source>
</evidence>
<feature type="transmembrane region" description="Helical" evidence="16">
    <location>
        <begin position="1264"/>
        <end position="1286"/>
    </location>
</feature>
<feature type="binding site" evidence="14">
    <location>
        <position position="715"/>
    </location>
    <ligand>
        <name>ATP</name>
        <dbReference type="ChEBI" id="CHEBI:30616"/>
    </ligand>
</feature>
<feature type="transmembrane region" description="Helical" evidence="16">
    <location>
        <begin position="1186"/>
        <end position="1205"/>
    </location>
</feature>
<dbReference type="Gene3D" id="3.40.50.1000">
    <property type="entry name" value="HAD superfamily/HAD-like"/>
    <property type="match status" value="1"/>
</dbReference>
<feature type="region of interest" description="Disordered" evidence="18">
    <location>
        <begin position="906"/>
        <end position="952"/>
    </location>
</feature>
<feature type="compositionally biased region" description="Basic residues" evidence="18">
    <location>
        <begin position="973"/>
        <end position="990"/>
    </location>
</feature>
<dbReference type="InterPro" id="IPR006539">
    <property type="entry name" value="P-type_ATPase_IV"/>
</dbReference>
<keyword evidence="11 16" id="KW-0472">Membrane</keyword>
<keyword evidence="4 16" id="KW-0812">Transmembrane</keyword>
<feature type="binding site" evidence="14">
    <location>
        <position position="738"/>
    </location>
    <ligand>
        <name>ATP</name>
        <dbReference type="ChEBI" id="CHEBI:30616"/>
    </ligand>
</feature>
<proteinExistence type="inferred from homology"/>
<dbReference type="GO" id="GO:0000287">
    <property type="term" value="F:magnesium ion binding"/>
    <property type="evidence" value="ECO:0007669"/>
    <property type="project" value="UniProtKB-UniRule"/>
</dbReference>
<dbReference type="Gene3D" id="2.70.150.10">
    <property type="entry name" value="Calcium-transporting ATPase, cytoplasmic transduction domain A"/>
    <property type="match status" value="1"/>
</dbReference>
<feature type="binding site" evidence="14">
    <location>
        <position position="560"/>
    </location>
    <ligand>
        <name>ATP</name>
        <dbReference type="ChEBI" id="CHEBI:30616"/>
    </ligand>
</feature>
<dbReference type="GO" id="GO:0005886">
    <property type="term" value="C:plasma membrane"/>
    <property type="evidence" value="ECO:0007669"/>
    <property type="project" value="TreeGrafter"/>
</dbReference>
<comment type="caution">
    <text evidence="21">The sequence shown here is derived from an EMBL/GenBank/DDBJ whole genome shotgun (WGS) entry which is preliminary data.</text>
</comment>
<feature type="binding site" evidence="14">
    <location>
        <position position="1127"/>
    </location>
    <ligand>
        <name>ATP</name>
        <dbReference type="ChEBI" id="CHEBI:30616"/>
    </ligand>
</feature>
<evidence type="ECO:0000256" key="13">
    <source>
        <dbReference type="PIRSR" id="PIRSR606539-1"/>
    </source>
</evidence>
<keyword evidence="10 16" id="KW-1133">Transmembrane helix</keyword>
<feature type="binding site" evidence="15">
    <location>
        <position position="1124"/>
    </location>
    <ligand>
        <name>Mg(2+)</name>
        <dbReference type="ChEBI" id="CHEBI:18420"/>
    </ligand>
</feature>
<dbReference type="PANTHER" id="PTHR24092:SF180">
    <property type="entry name" value="PHOSPHOLIPID-TRANSPORTING ATPASE DNF1-RELATED"/>
    <property type="match status" value="1"/>
</dbReference>
<dbReference type="EMBL" id="QXFW01000096">
    <property type="protein sequence ID" value="KAE9025464.1"/>
    <property type="molecule type" value="Genomic_DNA"/>
</dbReference>
<dbReference type="GO" id="GO:0005524">
    <property type="term" value="F:ATP binding"/>
    <property type="evidence" value="ECO:0007669"/>
    <property type="project" value="UniProtKB-UniRule"/>
</dbReference>
<comment type="catalytic activity">
    <reaction evidence="12 16">
        <text>ATP + H2O + phospholipidSide 1 = ADP + phosphate + phospholipidSide 2.</text>
        <dbReference type="EC" id="7.6.2.1"/>
    </reaction>
</comment>
<keyword evidence="6 14" id="KW-0547">Nucleotide-binding</keyword>
<dbReference type="NCBIfam" id="TIGR01494">
    <property type="entry name" value="ATPase_P-type"/>
    <property type="match status" value="1"/>
</dbReference>
<feature type="region of interest" description="Disordered" evidence="18">
    <location>
        <begin position="970"/>
        <end position="998"/>
    </location>
</feature>
<evidence type="ECO:0000313" key="21">
    <source>
        <dbReference type="EMBL" id="KAE9025464.1"/>
    </source>
</evidence>
<feature type="domain" description="P-type ATPase N-terminal" evidence="19">
    <location>
        <begin position="79"/>
        <end position="135"/>
    </location>
</feature>
<feature type="binding site" evidence="14">
    <location>
        <position position="1128"/>
    </location>
    <ligand>
        <name>ATP</name>
        <dbReference type="ChEBI" id="CHEBI:30616"/>
    </ligand>
</feature>
<evidence type="ECO:0000259" key="20">
    <source>
        <dbReference type="Pfam" id="PF16212"/>
    </source>
</evidence>
<feature type="binding site" evidence="14">
    <location>
        <position position="777"/>
    </location>
    <ligand>
        <name>ATP</name>
        <dbReference type="ChEBI" id="CHEBI:30616"/>
    </ligand>
</feature>
<keyword evidence="17" id="KW-0175">Coiled coil</keyword>
<accession>A0A6A3MAG5</accession>
<evidence type="ECO:0000256" key="10">
    <source>
        <dbReference type="ARBA" id="ARBA00022989"/>
    </source>
</evidence>
<feature type="transmembrane region" description="Helical" evidence="16">
    <location>
        <begin position="1306"/>
        <end position="1326"/>
    </location>
</feature>
<feature type="region of interest" description="Disordered" evidence="18">
    <location>
        <begin position="1579"/>
        <end position="1598"/>
    </location>
</feature>
<dbReference type="GO" id="GO:0016887">
    <property type="term" value="F:ATP hydrolysis activity"/>
    <property type="evidence" value="ECO:0007669"/>
    <property type="project" value="InterPro"/>
</dbReference>
<gene>
    <name evidence="21" type="ORF">PF011_g3014</name>
</gene>
<comment type="cofactor">
    <cofactor evidence="15">
        <name>Mg(2+)</name>
        <dbReference type="ChEBI" id="CHEBI:18420"/>
    </cofactor>
</comment>
<feature type="binding site" evidence="14">
    <location>
        <position position="865"/>
    </location>
    <ligand>
        <name>ATP</name>
        <dbReference type="ChEBI" id="CHEBI:30616"/>
    </ligand>
</feature>
<dbReference type="InterPro" id="IPR032630">
    <property type="entry name" value="P_typ_ATPase_c"/>
</dbReference>
<dbReference type="PANTHER" id="PTHR24092">
    <property type="entry name" value="PROBABLE PHOSPHOLIPID-TRANSPORTING ATPASE"/>
    <property type="match status" value="1"/>
</dbReference>
<feature type="binding site" evidence="14">
    <location>
        <position position="1103"/>
    </location>
    <ligand>
        <name>ATP</name>
        <dbReference type="ChEBI" id="CHEBI:30616"/>
    </ligand>
</feature>
<feature type="coiled-coil region" evidence="17">
    <location>
        <begin position="32"/>
        <end position="59"/>
    </location>
</feature>
<evidence type="ECO:0000256" key="17">
    <source>
        <dbReference type="SAM" id="Coils"/>
    </source>
</evidence>
<dbReference type="InterPro" id="IPR008250">
    <property type="entry name" value="ATPase_P-typ_transduc_dom_A_sf"/>
</dbReference>
<evidence type="ECO:0000259" key="19">
    <source>
        <dbReference type="Pfam" id="PF16209"/>
    </source>
</evidence>
<evidence type="ECO:0000313" key="22">
    <source>
        <dbReference type="Proteomes" id="UP000460718"/>
    </source>
</evidence>
<keyword evidence="5 15" id="KW-0479">Metal-binding</keyword>
<feature type="binding site" evidence="15">
    <location>
        <position position="560"/>
    </location>
    <ligand>
        <name>Mg(2+)</name>
        <dbReference type="ChEBI" id="CHEBI:18420"/>
    </ligand>
</feature>
<evidence type="ECO:0000256" key="8">
    <source>
        <dbReference type="ARBA" id="ARBA00022842"/>
    </source>
</evidence>
<feature type="binding site" evidence="14">
    <location>
        <position position="672"/>
    </location>
    <ligand>
        <name>ATP</name>
        <dbReference type="ChEBI" id="CHEBI:30616"/>
    </ligand>
</feature>
<feature type="active site" description="4-aspartylphosphate intermediate" evidence="13">
    <location>
        <position position="560"/>
    </location>
</feature>
<evidence type="ECO:0000256" key="14">
    <source>
        <dbReference type="PIRSR" id="PIRSR606539-2"/>
    </source>
</evidence>
<sequence>MPIQAEAVSGPRAGSAGPDDPAQRLRVIRVDRKSLLTRANAAQRRRRRQEREARRLGNRRSSWLFGGANRPHEDAVEPPSPFACNVVVSAKYSAWNFVPRVLLAQLQRPSNVYFLFIAVLQTIREVSNTSGIPTILLPLAVVFVCSAIKEALEDRERHRADGVANSRPVLTLTPLGDWEQRQWGDLRVGDIVKVMNDQTIPADLFLLSTEAVQHEEDVRRTQVQVVTANPREVQGPDDLEEGKRDDSELLLLDVRDNQGTQEKQQTTESNLAYIETKSLDGETNLKIRTAIPLVASLCRGSGGTNRSVGGGGHKDLRGMMVCEQPNNRITSFEGTFSAMLSPDQAQSLGVAVSDSNSSVVQPAASLLQTEIGGDGLVRVRMPVTAKQMILRSCVLRNTRSVTGMVVFTGHETKVFCSNTEPVVKTSSVERRLNRLIIGIVFIQQLVCFLGALLGAHWMHTEGDSLWYLLSASERRHHILTGAPISHPLTELAKLHLRYFIIMQNFVPISLNVSLEFVKYWQAYFIEQDLEMYDKLSDTPAMVRSSALNEDLGRVHHVFTDKTGTLTMNLMLFRYCMVGGKHYGGIMQDKDIEAEVPSAASSPSSMTSKDGPRFVDFDPTELFADLQAGGEQAETLRRFLRHLALCHTLIPTKSLAEMCSTSFPEYSASSPDEQALVSAAAFCNVRFVHRTPAAMMLMEPGWAAPSTYKLLNVLEFDSDRKRMTVIVETPDGTIELLCKGADNVIFERLATDQAAMPGGMSYDQAADQLTVYAKTGMRTLCLAYKMISRSEYEDWNARYSQAHASMEELVKRRQGRENAIDPLMNEIERDLILLGVTAVQDKLQAGVPATLRLLQETNIKVWTLTGDKMETAVNIGYASALLSHDMDVQQIGGDDYTSTAAALKELSQRSDQEDNATHLSPFMASLTTSSSRSKEGRRVRRHPRDARRRQQVRTNSFLSWANAAISEFFFGAPTKHKRKQNRKRHRSRRTSRTSAFSQTPMYSSVATDAEYADKFTSDEESLYDVGADANVEATHAPEYGSLAGSLYGGDNRHQNGPTSQQLALVIDGQALEYVLRPQLRKLFYQVTRQCASAVICCRVSPKQKAEIVEFVREFEPDSVTLAIGDGANDVAMIQSAHIGVGISGQEGAQAVNASDYALAQFRFLQRLLFVHGRWAYRRVAKLMSYMLYKNVTYVLTTFWFGCFSGFSGQPLILDVAAQSFNVLYTSVPLVLFAVFDQDVSSTSAAKFPYLYALGQKNVLLRRRVFWPWILNGVWHSLVIFFVSAWAFEGFGMSIRDFPVIATESGKGGGLITLGFVVFTNLVIVVNLKLCLETFMLTWQFLLTVTVSVLLWFAVGSLISLPNAGFPQATGEMEYLLELPTFWLVCFLVLSLSLLRDALWKIVRRFSLPSMYHILQERELMGLPNSPRGMLREHRRSVSNTAWSDEPATVVDYANLFSNMPRLESPEETLMRSSPLGEKLIASPFSTSSSGGDTIHPDHTVGFQSREKKRNIRIRGSFHAIGSSDSFGSGVEPSFLEAPGSVAATATASASVGARSSSFVGVPGAQYHGYAFSEDENVDSDVEAASSSTSRGDVDQGRATAFGPSSIKKVLKSSASGALESLMNSMEIPSFTAGSGH</sequence>
<dbReference type="GO" id="GO:0140326">
    <property type="term" value="F:ATPase-coupled intramembrane lipid transporter activity"/>
    <property type="evidence" value="ECO:0007669"/>
    <property type="project" value="UniProtKB-EC"/>
</dbReference>
<dbReference type="SUPFAM" id="SSF81660">
    <property type="entry name" value="Metal cation-transporting ATPase, ATP-binding domain N"/>
    <property type="match status" value="1"/>
</dbReference>
<evidence type="ECO:0000256" key="6">
    <source>
        <dbReference type="ARBA" id="ARBA00022741"/>
    </source>
</evidence>
<feature type="binding site" evidence="14">
    <location>
        <position position="866"/>
    </location>
    <ligand>
        <name>ATP</name>
        <dbReference type="ChEBI" id="CHEBI:30616"/>
    </ligand>
</feature>
<feature type="binding site" evidence="14">
    <location>
        <position position="561"/>
    </location>
    <ligand>
        <name>ATP</name>
        <dbReference type="ChEBI" id="CHEBI:30616"/>
    </ligand>
</feature>
<comment type="caution">
    <text evidence="16">Lacks conserved residue(s) required for the propagation of feature annotation.</text>
</comment>
<evidence type="ECO:0000256" key="5">
    <source>
        <dbReference type="ARBA" id="ARBA00022723"/>
    </source>
</evidence>
<evidence type="ECO:0000256" key="2">
    <source>
        <dbReference type="ARBA" id="ARBA00008109"/>
    </source>
</evidence>
<evidence type="ECO:0000256" key="1">
    <source>
        <dbReference type="ARBA" id="ARBA00004127"/>
    </source>
</evidence>
<evidence type="ECO:0000256" key="9">
    <source>
        <dbReference type="ARBA" id="ARBA00022967"/>
    </source>
</evidence>
<dbReference type="SUPFAM" id="SSF81653">
    <property type="entry name" value="Calcium ATPase, transduction domain A"/>
    <property type="match status" value="1"/>
</dbReference>